<keyword evidence="2" id="KW-0812">Transmembrane</keyword>
<accession>A0AAV5MLP8</accession>
<dbReference type="InterPro" id="IPR025315">
    <property type="entry name" value="DUF4220"/>
</dbReference>
<dbReference type="PANTHER" id="PTHR31325">
    <property type="entry name" value="OS01G0798800 PROTEIN-RELATED"/>
    <property type="match status" value="1"/>
</dbReference>
<dbReference type="EMBL" id="BPVZ01000319">
    <property type="protein sequence ID" value="GKV49788.1"/>
    <property type="molecule type" value="Genomic_DNA"/>
</dbReference>
<keyword evidence="5" id="KW-1185">Reference proteome</keyword>
<proteinExistence type="predicted"/>
<gene>
    <name evidence="4" type="ORF">SLEP1_g56518</name>
</gene>
<reference evidence="4 5" key="1">
    <citation type="journal article" date="2021" name="Commun. Biol.">
        <title>The genome of Shorea leprosula (Dipterocarpaceae) highlights the ecological relevance of drought in aseasonal tropical rainforests.</title>
        <authorList>
            <person name="Ng K.K.S."/>
            <person name="Kobayashi M.J."/>
            <person name="Fawcett J.A."/>
            <person name="Hatakeyama M."/>
            <person name="Paape T."/>
            <person name="Ng C.H."/>
            <person name="Ang C.C."/>
            <person name="Tnah L.H."/>
            <person name="Lee C.T."/>
            <person name="Nishiyama T."/>
            <person name="Sese J."/>
            <person name="O'Brien M.J."/>
            <person name="Copetti D."/>
            <person name="Mohd Noor M.I."/>
            <person name="Ong R.C."/>
            <person name="Putra M."/>
            <person name="Sireger I.Z."/>
            <person name="Indrioko S."/>
            <person name="Kosugi Y."/>
            <person name="Izuno A."/>
            <person name="Isagi Y."/>
            <person name="Lee S.L."/>
            <person name="Shimizu K.K."/>
        </authorList>
    </citation>
    <scope>NUCLEOTIDE SEQUENCE [LARGE SCALE GENOMIC DNA]</scope>
    <source>
        <strain evidence="4">214</strain>
    </source>
</reference>
<evidence type="ECO:0000256" key="1">
    <source>
        <dbReference type="SAM" id="MobiDB-lite"/>
    </source>
</evidence>
<sequence length="528" mass="61532">MAKTLAYAGATVRFYHLCHFNVPLKARALVGNSRVICWRDGIPIPVQFKGVKKNGGILQTAVLLLGSLKSVIIGPAPKEEELEEKITPIFYPCHGRRSCHALQIIEIELSLLYELLHTKLPVIASTSGFIFRMANFICILVALLSFSLVKKHYQLGLVDVLLTYGLLIGTLALDFLSIILFIKCSDWFAATRLQDQHDLPNAFINRRRWCKKVSQLNFLTYHVKDYPVWLKKLDEHCMWSLLEYINIHFRFPYYQNFRDPLWQFIWTELSEKYDWHKKNKQETWLSERELICHFKKVINDEERAKCLIKRFIYEFDNFSQTLLVWHIGTELCFQDNNDQWRHESGKSDYRSICKLLSDYMFYLAVGVQPSMIASVLDDWKKEFGSICEQTRRLVLWSFFLNEKTACKMIFFGLKNEIKENPLLSKAVDLACSLKNENEKQGGYDYSWELMSKVWVHLMFFAAVSCSSYVHAQQPSQGGELLTFVWLSLNHLGLGMKYKTSKELFNRPPIRKKSPPPPPPPPAEDDYYG</sequence>
<dbReference type="Pfam" id="PF04578">
    <property type="entry name" value="DUF594"/>
    <property type="match status" value="1"/>
</dbReference>
<name>A0AAV5MLP8_9ROSI</name>
<keyword evidence="2" id="KW-0472">Membrane</keyword>
<feature type="transmembrane region" description="Helical" evidence="2">
    <location>
        <begin position="129"/>
        <end position="149"/>
    </location>
</feature>
<evidence type="ECO:0000259" key="3">
    <source>
        <dbReference type="Pfam" id="PF13968"/>
    </source>
</evidence>
<dbReference type="InterPro" id="IPR007658">
    <property type="entry name" value="DUF594"/>
</dbReference>
<feature type="region of interest" description="Disordered" evidence="1">
    <location>
        <begin position="505"/>
        <end position="528"/>
    </location>
</feature>
<feature type="domain" description="DUF4220" evidence="3">
    <location>
        <begin position="59"/>
        <end position="221"/>
    </location>
</feature>
<evidence type="ECO:0000256" key="2">
    <source>
        <dbReference type="SAM" id="Phobius"/>
    </source>
</evidence>
<keyword evidence="2" id="KW-1133">Transmembrane helix</keyword>
<feature type="transmembrane region" description="Helical" evidence="2">
    <location>
        <begin position="161"/>
        <end position="182"/>
    </location>
</feature>
<evidence type="ECO:0000313" key="5">
    <source>
        <dbReference type="Proteomes" id="UP001054252"/>
    </source>
</evidence>
<organism evidence="4 5">
    <name type="scientific">Rubroshorea leprosula</name>
    <dbReference type="NCBI Taxonomy" id="152421"/>
    <lineage>
        <taxon>Eukaryota</taxon>
        <taxon>Viridiplantae</taxon>
        <taxon>Streptophyta</taxon>
        <taxon>Embryophyta</taxon>
        <taxon>Tracheophyta</taxon>
        <taxon>Spermatophyta</taxon>
        <taxon>Magnoliopsida</taxon>
        <taxon>eudicotyledons</taxon>
        <taxon>Gunneridae</taxon>
        <taxon>Pentapetalae</taxon>
        <taxon>rosids</taxon>
        <taxon>malvids</taxon>
        <taxon>Malvales</taxon>
        <taxon>Dipterocarpaceae</taxon>
        <taxon>Rubroshorea</taxon>
    </lineage>
</organism>
<comment type="caution">
    <text evidence="4">The sequence shown here is derived from an EMBL/GenBank/DDBJ whole genome shotgun (WGS) entry which is preliminary data.</text>
</comment>
<protein>
    <recommendedName>
        <fullName evidence="3">DUF4220 domain-containing protein</fullName>
    </recommendedName>
</protein>
<dbReference type="AlphaFoldDB" id="A0AAV5MLP8"/>
<dbReference type="Proteomes" id="UP001054252">
    <property type="component" value="Unassembled WGS sequence"/>
</dbReference>
<dbReference type="Pfam" id="PF13968">
    <property type="entry name" value="DUF4220"/>
    <property type="match status" value="1"/>
</dbReference>
<evidence type="ECO:0000313" key="4">
    <source>
        <dbReference type="EMBL" id="GKV49788.1"/>
    </source>
</evidence>